<evidence type="ECO:0000256" key="1">
    <source>
        <dbReference type="ARBA" id="ARBA00004141"/>
    </source>
</evidence>
<sequence>MCIAFFLSPRSIIYPSTLDFIIILTSNHFLKSEKNIGETTSKDMEIKVDEDHQKSTKEDITRPLLEEDKDFPDIERTTWIQKAIGQTFQTTAHLANLLPTGTVLAFQLLSPIFSNGGQCDLVSKIMTSTLVAICGFSCFILSFTDSYKDKNGTICYGLATIHGFWIIDGSTTLPQELSKRYKLRFIDFVHAFMSLFVFGAVVLFDRNAVNCFFPAPSAEALEVLTALPVGVGVFCSMLFATFPTTRNGIGFPLSSK</sequence>
<keyword evidence="5 6" id="KW-0472">Membrane</keyword>
<evidence type="ECO:0000313" key="8">
    <source>
        <dbReference type="Proteomes" id="UP000694240"/>
    </source>
</evidence>
<dbReference type="EMBL" id="JAEFBK010000012">
    <property type="protein sequence ID" value="KAG7542365.1"/>
    <property type="molecule type" value="Genomic_DNA"/>
</dbReference>
<dbReference type="GO" id="GO:0010256">
    <property type="term" value="P:endomembrane system organization"/>
    <property type="evidence" value="ECO:0007669"/>
    <property type="project" value="TreeGrafter"/>
</dbReference>
<comment type="similarity">
    <text evidence="2">Belongs to the plant DMP1 protein family.</text>
</comment>
<dbReference type="PANTHER" id="PTHR31621">
    <property type="entry name" value="PROTEIN DMP3"/>
    <property type="match status" value="1"/>
</dbReference>
<organism evidence="7 8">
    <name type="scientific">Arabidopsis thaliana x Arabidopsis arenosa</name>
    <dbReference type="NCBI Taxonomy" id="1240361"/>
    <lineage>
        <taxon>Eukaryota</taxon>
        <taxon>Viridiplantae</taxon>
        <taxon>Streptophyta</taxon>
        <taxon>Embryophyta</taxon>
        <taxon>Tracheophyta</taxon>
        <taxon>Spermatophyta</taxon>
        <taxon>Magnoliopsida</taxon>
        <taxon>eudicotyledons</taxon>
        <taxon>Gunneridae</taxon>
        <taxon>Pentapetalae</taxon>
        <taxon>rosids</taxon>
        <taxon>malvids</taxon>
        <taxon>Brassicales</taxon>
        <taxon>Brassicaceae</taxon>
        <taxon>Camelineae</taxon>
        <taxon>Arabidopsis</taxon>
    </lineage>
</organism>
<dbReference type="Proteomes" id="UP000694240">
    <property type="component" value="Chromosome 12"/>
</dbReference>
<dbReference type="GO" id="GO:0016020">
    <property type="term" value="C:membrane"/>
    <property type="evidence" value="ECO:0007669"/>
    <property type="project" value="UniProtKB-SubCell"/>
</dbReference>
<reference evidence="7 8" key="1">
    <citation type="submission" date="2020-12" db="EMBL/GenBank/DDBJ databases">
        <title>Concerted genomic and epigenomic changes stabilize Arabidopsis allopolyploids.</title>
        <authorList>
            <person name="Chen Z."/>
        </authorList>
    </citation>
    <scope>NUCLEOTIDE SEQUENCE [LARGE SCALE GENOMIC DNA]</scope>
    <source>
        <strain evidence="7">Allo738</strain>
        <tissue evidence="7">Leaf</tissue>
    </source>
</reference>
<keyword evidence="3 6" id="KW-0812">Transmembrane</keyword>
<feature type="transmembrane region" description="Helical" evidence="6">
    <location>
        <begin position="224"/>
        <end position="242"/>
    </location>
</feature>
<evidence type="ECO:0000256" key="6">
    <source>
        <dbReference type="SAM" id="Phobius"/>
    </source>
</evidence>
<protein>
    <submittedName>
        <fullName evidence="7">Protein DMP</fullName>
    </submittedName>
</protein>
<keyword evidence="8" id="KW-1185">Reference proteome</keyword>
<evidence type="ECO:0000256" key="2">
    <source>
        <dbReference type="ARBA" id="ARBA00008707"/>
    </source>
</evidence>
<keyword evidence="4 6" id="KW-1133">Transmembrane helix</keyword>
<evidence type="ECO:0000313" key="7">
    <source>
        <dbReference type="EMBL" id="KAG7542365.1"/>
    </source>
</evidence>
<dbReference type="Pfam" id="PF05078">
    <property type="entry name" value="DUF679"/>
    <property type="match status" value="1"/>
</dbReference>
<accession>A0A8T1Y5D8</accession>
<proteinExistence type="inferred from homology"/>
<comment type="caution">
    <text evidence="7">The sequence shown here is derived from an EMBL/GenBank/DDBJ whole genome shotgun (WGS) entry which is preliminary data.</text>
</comment>
<gene>
    <name evidence="7" type="ORF">ISN45_Aa07g023530</name>
</gene>
<evidence type="ECO:0000256" key="5">
    <source>
        <dbReference type="ARBA" id="ARBA00023136"/>
    </source>
</evidence>
<evidence type="ECO:0000256" key="4">
    <source>
        <dbReference type="ARBA" id="ARBA00022989"/>
    </source>
</evidence>
<dbReference type="GO" id="GO:0005737">
    <property type="term" value="C:cytoplasm"/>
    <property type="evidence" value="ECO:0007669"/>
    <property type="project" value="UniProtKB-ARBA"/>
</dbReference>
<dbReference type="AlphaFoldDB" id="A0A8T1Y5D8"/>
<dbReference type="InterPro" id="IPR007770">
    <property type="entry name" value="DMP"/>
</dbReference>
<feature type="transmembrane region" description="Helical" evidence="6">
    <location>
        <begin position="125"/>
        <end position="144"/>
    </location>
</feature>
<comment type="subcellular location">
    <subcellularLocation>
        <location evidence="1">Membrane</location>
        <topology evidence="1">Multi-pass membrane protein</topology>
    </subcellularLocation>
</comment>
<dbReference type="PANTHER" id="PTHR31621:SF38">
    <property type="entry name" value="PROTEIN DMP4"/>
    <property type="match status" value="1"/>
</dbReference>
<evidence type="ECO:0000256" key="3">
    <source>
        <dbReference type="ARBA" id="ARBA00022692"/>
    </source>
</evidence>
<feature type="transmembrane region" description="Helical" evidence="6">
    <location>
        <begin position="185"/>
        <end position="204"/>
    </location>
</feature>
<name>A0A8T1Y5D8_9BRAS</name>